<name>A0A371XIN7_9HYPH</name>
<reference evidence="10" key="1">
    <citation type="submission" date="2018-08" db="EMBL/GenBank/DDBJ databases">
        <authorList>
            <person name="Im W.T."/>
        </authorList>
    </citation>
    <scope>NUCLEOTIDE SEQUENCE [LARGE SCALE GENOMIC DNA]</scope>
    <source>
        <strain evidence="10">LA-28</strain>
    </source>
</reference>
<keyword evidence="6" id="KW-0456">Lyase</keyword>
<protein>
    <recommendedName>
        <fullName evidence="4">dihydroneopterin aldolase</fullName>
        <ecNumber evidence="4">4.1.2.25</ecNumber>
    </recommendedName>
    <alternativeName>
        <fullName evidence="7">7,8-dihydroneopterin aldolase</fullName>
    </alternativeName>
</protein>
<keyword evidence="5" id="KW-0289">Folate biosynthesis</keyword>
<dbReference type="SMART" id="SM00905">
    <property type="entry name" value="FolB"/>
    <property type="match status" value="1"/>
</dbReference>
<evidence type="ECO:0000256" key="5">
    <source>
        <dbReference type="ARBA" id="ARBA00022909"/>
    </source>
</evidence>
<evidence type="ECO:0000313" key="9">
    <source>
        <dbReference type="EMBL" id="RFC69082.1"/>
    </source>
</evidence>
<dbReference type="InterPro" id="IPR006156">
    <property type="entry name" value="Dihydroneopterin_aldolase"/>
</dbReference>
<dbReference type="Proteomes" id="UP000262379">
    <property type="component" value="Unassembled WGS sequence"/>
</dbReference>
<evidence type="ECO:0000256" key="3">
    <source>
        <dbReference type="ARBA" id="ARBA00005708"/>
    </source>
</evidence>
<comment type="caution">
    <text evidence="9">The sequence shown here is derived from an EMBL/GenBank/DDBJ whole genome shotgun (WGS) entry which is preliminary data.</text>
</comment>
<evidence type="ECO:0000256" key="7">
    <source>
        <dbReference type="ARBA" id="ARBA00032903"/>
    </source>
</evidence>
<feature type="domain" description="Dihydroneopterin aldolase/epimerase" evidence="8">
    <location>
        <begin position="10"/>
        <end position="119"/>
    </location>
</feature>
<evidence type="ECO:0000259" key="8">
    <source>
        <dbReference type="SMART" id="SM00905"/>
    </source>
</evidence>
<proteinExistence type="inferred from homology"/>
<keyword evidence="10" id="KW-1185">Reference proteome</keyword>
<dbReference type="GO" id="GO:0046656">
    <property type="term" value="P:folic acid biosynthetic process"/>
    <property type="evidence" value="ECO:0007669"/>
    <property type="project" value="UniProtKB-KW"/>
</dbReference>
<sequence>MNMPAIRKTIIVRDLELLLSIGVHDHEKTAPQRLLISVEATLDGSKDEGDLLGGTLDYDTIRHFAKQLEHGAHHELQETIARRILDFVLSNPEVMHVVVETAKPDIFDDCAFVGVRLEGDR</sequence>
<dbReference type="GO" id="GO:0004150">
    <property type="term" value="F:dihydroneopterin aldolase activity"/>
    <property type="evidence" value="ECO:0007669"/>
    <property type="project" value="UniProtKB-EC"/>
</dbReference>
<dbReference type="SUPFAM" id="SSF55620">
    <property type="entry name" value="Tetrahydrobiopterin biosynthesis enzymes-like"/>
    <property type="match status" value="1"/>
</dbReference>
<evidence type="ECO:0000256" key="1">
    <source>
        <dbReference type="ARBA" id="ARBA00001353"/>
    </source>
</evidence>
<dbReference type="EC" id="4.1.2.25" evidence="4"/>
<evidence type="ECO:0000256" key="6">
    <source>
        <dbReference type="ARBA" id="ARBA00023239"/>
    </source>
</evidence>
<dbReference type="Pfam" id="PF02152">
    <property type="entry name" value="FolB"/>
    <property type="match status" value="1"/>
</dbReference>
<comment type="similarity">
    <text evidence="3">Belongs to the DHNA family.</text>
</comment>
<accession>A0A371XIN7</accession>
<evidence type="ECO:0000256" key="4">
    <source>
        <dbReference type="ARBA" id="ARBA00013043"/>
    </source>
</evidence>
<comment type="catalytic activity">
    <reaction evidence="1">
        <text>7,8-dihydroneopterin = 6-hydroxymethyl-7,8-dihydropterin + glycolaldehyde</text>
        <dbReference type="Rhea" id="RHEA:10540"/>
        <dbReference type="ChEBI" id="CHEBI:17001"/>
        <dbReference type="ChEBI" id="CHEBI:17071"/>
        <dbReference type="ChEBI" id="CHEBI:44841"/>
        <dbReference type="EC" id="4.1.2.25"/>
    </reaction>
</comment>
<dbReference type="InterPro" id="IPR006157">
    <property type="entry name" value="FolB_dom"/>
</dbReference>
<gene>
    <name evidence="9" type="ORF">DY251_03020</name>
</gene>
<dbReference type="PANTHER" id="PTHR42844:SF1">
    <property type="entry name" value="DIHYDRONEOPTERIN ALDOLASE 1-RELATED"/>
    <property type="match status" value="1"/>
</dbReference>
<dbReference type="InterPro" id="IPR043133">
    <property type="entry name" value="GTP-CH-I_C/QueF"/>
</dbReference>
<dbReference type="GO" id="GO:0005737">
    <property type="term" value="C:cytoplasm"/>
    <property type="evidence" value="ECO:0007669"/>
    <property type="project" value="TreeGrafter"/>
</dbReference>
<dbReference type="NCBIfam" id="TIGR00526">
    <property type="entry name" value="folB_dom"/>
    <property type="match status" value="1"/>
</dbReference>
<dbReference type="EMBL" id="QURN01000002">
    <property type="protein sequence ID" value="RFC69082.1"/>
    <property type="molecule type" value="Genomic_DNA"/>
</dbReference>
<evidence type="ECO:0000313" key="10">
    <source>
        <dbReference type="Proteomes" id="UP000262379"/>
    </source>
</evidence>
<dbReference type="Gene3D" id="3.30.1130.10">
    <property type="match status" value="1"/>
</dbReference>
<evidence type="ECO:0000256" key="2">
    <source>
        <dbReference type="ARBA" id="ARBA00005013"/>
    </source>
</evidence>
<comment type="pathway">
    <text evidence="2">Cofactor biosynthesis; tetrahydrofolate biosynthesis; 2-amino-4-hydroxy-6-hydroxymethyl-7,8-dihydropteridine diphosphate from 7,8-dihydroneopterin triphosphate: step 3/4.</text>
</comment>
<organism evidence="9 10">
    <name type="scientific">Mesorhizobium denitrificans</name>
    <dbReference type="NCBI Taxonomy" id="2294114"/>
    <lineage>
        <taxon>Bacteria</taxon>
        <taxon>Pseudomonadati</taxon>
        <taxon>Pseudomonadota</taxon>
        <taxon>Alphaproteobacteria</taxon>
        <taxon>Hyphomicrobiales</taxon>
        <taxon>Phyllobacteriaceae</taxon>
        <taxon>Mesorhizobium</taxon>
    </lineage>
</organism>
<dbReference type="PANTHER" id="PTHR42844">
    <property type="entry name" value="DIHYDRONEOPTERIN ALDOLASE 1-RELATED"/>
    <property type="match status" value="1"/>
</dbReference>
<dbReference type="AlphaFoldDB" id="A0A371XIN7"/>